<dbReference type="EMBL" id="RRYP01001494">
    <property type="protein sequence ID" value="TNV85879.1"/>
    <property type="molecule type" value="Genomic_DNA"/>
</dbReference>
<name>A0A8J8T850_HALGN</name>
<sequence length="362" mass="40303">MASILAQIRAQGYPLPVDDGTCISYFNQGEGCYVFVGPVGQIRTLMLMIPESALLSGRKLTLRTRRSASINPESRINSIQDKLRESIESTGDQRKIHQHTQSPQTEQARIVGGGTDSIQISKPLINQAASADFRLNQHTGQEEVKRSEMSISKTLNSIFSPQFGTSDDPSMSPSQVKNFAKTTRVKSITKHSTPSQRPQSHQQMEYTLDHEDSSGVGAGLSADVHGGSAALKRSKERRIDFVIERVKQWRRLFNGVPDQKDPSNLVRFSLEEAAQRVGLSKKSLDDYLLQIRFAKRFGFDFEKHRCDPIGVLRQFVKKQKQNGKKGGLPTRQEDHVSLTTAPQSEQITSSGDANLDMLEHGL</sequence>
<evidence type="ECO:0000313" key="2">
    <source>
        <dbReference type="EMBL" id="TNV85879.1"/>
    </source>
</evidence>
<evidence type="ECO:0000313" key="3">
    <source>
        <dbReference type="Proteomes" id="UP000785679"/>
    </source>
</evidence>
<comment type="caution">
    <text evidence="2">The sequence shown here is derived from an EMBL/GenBank/DDBJ whole genome shotgun (WGS) entry which is preliminary data.</text>
</comment>
<dbReference type="OrthoDB" id="312557at2759"/>
<gene>
    <name evidence="2" type="ORF">FGO68_gene695</name>
</gene>
<evidence type="ECO:0000256" key="1">
    <source>
        <dbReference type="SAM" id="MobiDB-lite"/>
    </source>
</evidence>
<feature type="compositionally biased region" description="Polar residues" evidence="1">
    <location>
        <begin position="337"/>
        <end position="352"/>
    </location>
</feature>
<feature type="region of interest" description="Disordered" evidence="1">
    <location>
        <begin position="87"/>
        <end position="108"/>
    </location>
</feature>
<accession>A0A8J8T850</accession>
<protein>
    <submittedName>
        <fullName evidence="2">Uncharacterized protein</fullName>
    </submittedName>
</protein>
<feature type="compositionally biased region" description="Polar residues" evidence="1">
    <location>
        <begin position="190"/>
        <end position="205"/>
    </location>
</feature>
<proteinExistence type="predicted"/>
<dbReference type="AlphaFoldDB" id="A0A8J8T850"/>
<dbReference type="Proteomes" id="UP000785679">
    <property type="component" value="Unassembled WGS sequence"/>
</dbReference>
<keyword evidence="3" id="KW-1185">Reference proteome</keyword>
<feature type="region of interest" description="Disordered" evidence="1">
    <location>
        <begin position="320"/>
        <end position="354"/>
    </location>
</feature>
<feature type="region of interest" description="Disordered" evidence="1">
    <location>
        <begin position="182"/>
        <end position="206"/>
    </location>
</feature>
<organism evidence="2 3">
    <name type="scientific">Halteria grandinella</name>
    <dbReference type="NCBI Taxonomy" id="5974"/>
    <lineage>
        <taxon>Eukaryota</taxon>
        <taxon>Sar</taxon>
        <taxon>Alveolata</taxon>
        <taxon>Ciliophora</taxon>
        <taxon>Intramacronucleata</taxon>
        <taxon>Spirotrichea</taxon>
        <taxon>Stichotrichia</taxon>
        <taxon>Sporadotrichida</taxon>
        <taxon>Halteriidae</taxon>
        <taxon>Halteria</taxon>
    </lineage>
</organism>
<reference evidence="2" key="1">
    <citation type="submission" date="2019-06" db="EMBL/GenBank/DDBJ databases">
        <authorList>
            <person name="Zheng W."/>
        </authorList>
    </citation>
    <scope>NUCLEOTIDE SEQUENCE</scope>
    <source>
        <strain evidence="2">QDHG01</strain>
    </source>
</reference>